<dbReference type="Proteomes" id="UP001472866">
    <property type="component" value="Chromosome 14"/>
</dbReference>
<evidence type="ECO:0000256" key="1">
    <source>
        <dbReference type="SAM" id="MobiDB-lite"/>
    </source>
</evidence>
<feature type="compositionally biased region" description="Polar residues" evidence="1">
    <location>
        <begin position="574"/>
        <end position="596"/>
    </location>
</feature>
<feature type="compositionally biased region" description="Low complexity" evidence="1">
    <location>
        <begin position="316"/>
        <end position="334"/>
    </location>
</feature>
<evidence type="ECO:0000313" key="2">
    <source>
        <dbReference type="EMBL" id="WZN66282.1"/>
    </source>
</evidence>
<feature type="compositionally biased region" description="Acidic residues" evidence="1">
    <location>
        <begin position="272"/>
        <end position="287"/>
    </location>
</feature>
<feature type="compositionally biased region" description="Basic and acidic residues" evidence="1">
    <location>
        <begin position="288"/>
        <end position="307"/>
    </location>
</feature>
<dbReference type="SUPFAM" id="SSF48371">
    <property type="entry name" value="ARM repeat"/>
    <property type="match status" value="1"/>
</dbReference>
<dbReference type="Gene3D" id="1.25.10.10">
    <property type="entry name" value="Leucine-rich Repeat Variant"/>
    <property type="match status" value="1"/>
</dbReference>
<dbReference type="EMBL" id="CP151514">
    <property type="protein sequence ID" value="WZN66282.1"/>
    <property type="molecule type" value="Genomic_DNA"/>
</dbReference>
<organism evidence="2 3">
    <name type="scientific">Chloropicon roscoffensis</name>
    <dbReference type="NCBI Taxonomy" id="1461544"/>
    <lineage>
        <taxon>Eukaryota</taxon>
        <taxon>Viridiplantae</taxon>
        <taxon>Chlorophyta</taxon>
        <taxon>Chloropicophyceae</taxon>
        <taxon>Chloropicales</taxon>
        <taxon>Chloropicaceae</taxon>
        <taxon>Chloropicon</taxon>
    </lineage>
</organism>
<proteinExistence type="predicted"/>
<feature type="compositionally biased region" description="Basic and acidic residues" evidence="1">
    <location>
        <begin position="223"/>
        <end position="246"/>
    </location>
</feature>
<name>A0AAX4PJ93_9CHLO</name>
<evidence type="ECO:0000313" key="3">
    <source>
        <dbReference type="Proteomes" id="UP001472866"/>
    </source>
</evidence>
<feature type="region of interest" description="Disordered" evidence="1">
    <location>
        <begin position="174"/>
        <end position="345"/>
    </location>
</feature>
<feature type="compositionally biased region" description="Polar residues" evidence="1">
    <location>
        <begin position="248"/>
        <end position="258"/>
    </location>
</feature>
<dbReference type="AlphaFoldDB" id="A0AAX4PJ93"/>
<reference evidence="2 3" key="1">
    <citation type="submission" date="2024-03" db="EMBL/GenBank/DDBJ databases">
        <title>Complete genome sequence of the green alga Chloropicon roscoffensis RCC1871.</title>
        <authorList>
            <person name="Lemieux C."/>
            <person name="Pombert J.-F."/>
            <person name="Otis C."/>
            <person name="Turmel M."/>
        </authorList>
    </citation>
    <scope>NUCLEOTIDE SEQUENCE [LARGE SCALE GENOMIC DNA]</scope>
    <source>
        <strain evidence="2 3">RCC1871</strain>
    </source>
</reference>
<accession>A0AAX4PJ93</accession>
<keyword evidence="3" id="KW-1185">Reference proteome</keyword>
<feature type="region of interest" description="Disordered" evidence="1">
    <location>
        <begin position="572"/>
        <end position="596"/>
    </location>
</feature>
<feature type="compositionally biased region" description="Acidic residues" evidence="1">
    <location>
        <begin position="185"/>
        <end position="195"/>
    </location>
</feature>
<sequence>MVGQPAGSTSTLLFRELVTKLQIGTAQDKIFSLRGLNSIVAVNEHTSIRLLKTKDFADIVLKLCRQKESSQLRVQALKFLRHLASGQVCRKILVSRGALEDLADLVIGDFASLPEEFLVVAAEYLLALLDRKSDLSSYELTSRGKEKVERTMGFLRDSQHVSVRAAMARMDGGTGAVWLPRDEPSSAEEEEEEEVGDRRAGGLGDEAPYSLAGSGRLSESITAEDRDLSERLSRLKAALRGERAEHSVASTSTSTPSRVDTGAEDTSSSSDESSDTEAEAEAPSEGEGEQRAEERGRDDGGGHREEVTAQEDEEVVVVPLDSPSPSSSSSSGSDSDSDYSEGSRPATCPAAVQLHVKRGAVLHKFFSSWMAVVQTELFRRQRSRTLRRLFVRNQKVRRAKSSLRGWMLVAKQKKILGLCVTKWPGIRLHQVFDAWRVVARKRHRNNRLACRSHSRRLRYFLLWCFRVWRAQLGERVYGEYGDLRARVMLLEEEQQELLGQEREARGYRDHLYSVLAQVAEIGVNLLRVENGGEALIECCQKVETILKLNSAYVPQEALDAAMANIDFGAAATPHSATPHSATPKGRSNATAGNGAG</sequence>
<dbReference type="InterPro" id="IPR011989">
    <property type="entry name" value="ARM-like"/>
</dbReference>
<gene>
    <name evidence="2" type="ORF">HKI87_14g78470</name>
</gene>
<dbReference type="InterPro" id="IPR016024">
    <property type="entry name" value="ARM-type_fold"/>
</dbReference>
<protein>
    <submittedName>
        <fullName evidence="2">Uncharacterized protein</fullName>
    </submittedName>
</protein>